<comment type="subunit">
    <text evidence="11">Monomer and homodimer. Part of the essential Sec protein translocation apparatus which comprises SecA, SecYEG and auxiliary proteins SecDF-YajC and YidC.</text>
</comment>
<sequence>MSSPGFVLPRPVLYPERRWPRPRPLDRVADAFGSMLVTRAPLRARRLRDIVVRVADEGRLLAGIPDAELQAHTQALREPLRRTQAQDPAVVARAFAVIREVSDRVLGMRHFDVQLMGGYAMLQGMVAEMDTGEGKTLTATLAAATAALAGMPVHVVTVNDYLATRDCDIMRPLYTFLGVSAGIVVHDLTPEQRQAAYACDITYCTNKDLAFDYLRDRLELGQQRGNLRRKVARLGAAPPVSLLLRGLAFAIVDEADSVLIDEARTPLILSRSLPSAISSEDVRRAIEIARSLEQGRDYLTRSNERRISLTQRGLLRVARLAEAAGGLGNGPVQCEELVCQALTALYLFNRGEHYIVRDGKVEIVDEYTGRVMADRFWSDGLHQMIELKEGCAATGARETLARMTYQRFFRRYRRLSGMSGTATEIAGELWRVYRLKVARIPTHRPSRRVQVADRVLPNETTKWQAITTTIAGLTARGLPVLLGTRSVLASQRASEYLHSAGLDHVVLNAAQDSAEAEIVAAAGQPGRITVATNMAGRGTDIKVPEDVCVRGGLHVIISERHDSRRIDRQLVGRCARQGQPGWCQSILSAEDALFDMDPSGIMRMLVRLGLVIGSQRLAAIAIRGAQWKAERLHSRMRGALLNSDERLDHALAFAGKAE</sequence>
<feature type="binding site" evidence="11">
    <location>
        <position position="114"/>
    </location>
    <ligand>
        <name>ATP</name>
        <dbReference type="ChEBI" id="CHEBI:30616"/>
    </ligand>
</feature>
<dbReference type="PROSITE" id="PS51196">
    <property type="entry name" value="SECA_MOTOR_DEAD"/>
    <property type="match status" value="1"/>
</dbReference>
<comment type="similarity">
    <text evidence="11">Belongs to the SecA family.</text>
</comment>
<proteinExistence type="inferred from homology"/>
<dbReference type="CDD" id="cd18803">
    <property type="entry name" value="SF2_C_secA"/>
    <property type="match status" value="1"/>
</dbReference>
<dbReference type="PROSITE" id="PS51192">
    <property type="entry name" value="HELICASE_ATP_BIND_1"/>
    <property type="match status" value="1"/>
</dbReference>
<dbReference type="InterPro" id="IPR036670">
    <property type="entry name" value="SecA_X-link_sf"/>
</dbReference>
<organism evidence="15 16">
    <name type="scientific">Bradyrhizobium agreste</name>
    <dbReference type="NCBI Taxonomy" id="2751811"/>
    <lineage>
        <taxon>Bacteria</taxon>
        <taxon>Pseudomonadati</taxon>
        <taxon>Pseudomonadota</taxon>
        <taxon>Alphaproteobacteria</taxon>
        <taxon>Hyphomicrobiales</taxon>
        <taxon>Nitrobacteraceae</taxon>
        <taxon>Bradyrhizobium</taxon>
    </lineage>
</organism>
<evidence type="ECO:0000256" key="6">
    <source>
        <dbReference type="ARBA" id="ARBA00022840"/>
    </source>
</evidence>
<accession>A0ABS0PZG0</accession>
<dbReference type="SMART" id="SM00957">
    <property type="entry name" value="SecA_DEAD"/>
    <property type="match status" value="1"/>
</dbReference>
<feature type="domain" description="Helicase ATP-binding" evidence="12">
    <location>
        <begin position="116"/>
        <end position="291"/>
    </location>
</feature>
<comment type="subcellular location">
    <subcellularLocation>
        <location evidence="11">Cell membrane</location>
        <topology evidence="11">Peripheral membrane protein</topology>
        <orientation evidence="11">Cytoplasmic side</orientation>
    </subcellularLocation>
    <subcellularLocation>
        <location evidence="11">Cytoplasm</location>
    </subcellularLocation>
    <text evidence="11">Distribution is 50-50.</text>
</comment>
<feature type="domain" description="SecA family profile" evidence="14">
    <location>
        <begin position="29"/>
        <end position="617"/>
    </location>
</feature>
<evidence type="ECO:0000256" key="8">
    <source>
        <dbReference type="ARBA" id="ARBA00022967"/>
    </source>
</evidence>
<protein>
    <recommendedName>
        <fullName evidence="11">Protein translocase subunit SecA</fullName>
        <ecNumber evidence="11">7.4.2.8</ecNumber>
    </recommendedName>
</protein>
<dbReference type="Pfam" id="PF01043">
    <property type="entry name" value="SecA_PP_bind"/>
    <property type="match status" value="1"/>
</dbReference>
<evidence type="ECO:0000259" key="13">
    <source>
        <dbReference type="PROSITE" id="PS51194"/>
    </source>
</evidence>
<feature type="binding site" evidence="11">
    <location>
        <position position="540"/>
    </location>
    <ligand>
        <name>ATP</name>
        <dbReference type="ChEBI" id="CHEBI:30616"/>
    </ligand>
</feature>
<dbReference type="InterPro" id="IPR000185">
    <property type="entry name" value="SecA"/>
</dbReference>
<evidence type="ECO:0000256" key="5">
    <source>
        <dbReference type="ARBA" id="ARBA00022741"/>
    </source>
</evidence>
<dbReference type="InterPro" id="IPR011130">
    <property type="entry name" value="SecA_preprotein_X-link_dom"/>
</dbReference>
<dbReference type="InterPro" id="IPR014001">
    <property type="entry name" value="Helicase_ATP-bd"/>
</dbReference>
<evidence type="ECO:0000256" key="9">
    <source>
        <dbReference type="ARBA" id="ARBA00023010"/>
    </source>
</evidence>
<dbReference type="CDD" id="cd17928">
    <property type="entry name" value="DEXDc_SecA"/>
    <property type="match status" value="1"/>
</dbReference>
<comment type="catalytic activity">
    <reaction evidence="11">
        <text>ATP + H2O + cellular proteinSide 1 = ADP + phosphate + cellular proteinSide 2.</text>
        <dbReference type="EC" id="7.4.2.8"/>
    </reaction>
</comment>
<keyword evidence="1 11" id="KW-0813">Transport</keyword>
<evidence type="ECO:0000256" key="7">
    <source>
        <dbReference type="ARBA" id="ARBA00022927"/>
    </source>
</evidence>
<dbReference type="EC" id="7.4.2.8" evidence="11"/>
<reference evidence="15 16" key="1">
    <citation type="submission" date="2020-07" db="EMBL/GenBank/DDBJ databases">
        <title>Bradyrhizobium diversity isolated from nodules of indigenous legumes of Western Australia.</title>
        <authorList>
            <person name="Klepa M.S."/>
        </authorList>
    </citation>
    <scope>NUCLEOTIDE SEQUENCE [LARGE SCALE GENOMIC DNA]</scope>
    <source>
        <strain evidence="15 16">CNPSo 4010</strain>
    </source>
</reference>
<dbReference type="Gene3D" id="3.90.1440.10">
    <property type="entry name" value="SecA, preprotein cross-linking domain"/>
    <property type="match status" value="1"/>
</dbReference>
<dbReference type="InterPro" id="IPR027417">
    <property type="entry name" value="P-loop_NTPase"/>
</dbReference>
<dbReference type="Gene3D" id="3.40.50.300">
    <property type="entry name" value="P-loop containing nucleotide triphosphate hydrolases"/>
    <property type="match status" value="2"/>
</dbReference>
<evidence type="ECO:0000256" key="11">
    <source>
        <dbReference type="HAMAP-Rule" id="MF_01382"/>
    </source>
</evidence>
<evidence type="ECO:0000256" key="2">
    <source>
        <dbReference type="ARBA" id="ARBA00022475"/>
    </source>
</evidence>
<evidence type="ECO:0000256" key="4">
    <source>
        <dbReference type="ARBA" id="ARBA00022519"/>
    </source>
</evidence>
<dbReference type="SMART" id="SM00958">
    <property type="entry name" value="SecA_PP_bind"/>
    <property type="match status" value="1"/>
</dbReference>
<dbReference type="SUPFAM" id="SSF52540">
    <property type="entry name" value="P-loop containing nucleoside triphosphate hydrolases"/>
    <property type="match status" value="2"/>
</dbReference>
<evidence type="ECO:0000313" key="16">
    <source>
        <dbReference type="Proteomes" id="UP000807370"/>
    </source>
</evidence>
<dbReference type="Pfam" id="PF07517">
    <property type="entry name" value="SecA_DEAD"/>
    <property type="match status" value="1"/>
</dbReference>
<dbReference type="InterPro" id="IPR011115">
    <property type="entry name" value="SecA_DEAD"/>
</dbReference>
<evidence type="ECO:0000256" key="10">
    <source>
        <dbReference type="ARBA" id="ARBA00023136"/>
    </source>
</evidence>
<dbReference type="PRINTS" id="PR00906">
    <property type="entry name" value="SECA"/>
</dbReference>
<dbReference type="PANTHER" id="PTHR30612:SF0">
    <property type="entry name" value="CHLOROPLAST PROTEIN-TRANSPORTING ATPASE"/>
    <property type="match status" value="1"/>
</dbReference>
<evidence type="ECO:0000256" key="3">
    <source>
        <dbReference type="ARBA" id="ARBA00022490"/>
    </source>
</evidence>
<feature type="binding site" evidence="11">
    <location>
        <begin position="132"/>
        <end position="136"/>
    </location>
    <ligand>
        <name>ATP</name>
        <dbReference type="ChEBI" id="CHEBI:30616"/>
    </ligand>
</feature>
<keyword evidence="2 11" id="KW-1003">Cell membrane</keyword>
<keyword evidence="9 11" id="KW-0811">Translocation</keyword>
<keyword evidence="4" id="KW-0997">Cell inner membrane</keyword>
<dbReference type="InterPro" id="IPR044722">
    <property type="entry name" value="SecA_SF2_C"/>
</dbReference>
<keyword evidence="10 11" id="KW-0472">Membrane</keyword>
<dbReference type="Pfam" id="PF21090">
    <property type="entry name" value="P-loop_SecA"/>
    <property type="match status" value="1"/>
</dbReference>
<evidence type="ECO:0000313" key="15">
    <source>
        <dbReference type="EMBL" id="MBH5402614.1"/>
    </source>
</evidence>
<name>A0ABS0PZG0_9BRAD</name>
<evidence type="ECO:0000259" key="12">
    <source>
        <dbReference type="PROSITE" id="PS51192"/>
    </source>
</evidence>
<dbReference type="EMBL" id="JACCHP010000031">
    <property type="protein sequence ID" value="MBH5402614.1"/>
    <property type="molecule type" value="Genomic_DNA"/>
</dbReference>
<comment type="function">
    <text evidence="11">Part of the Sec protein translocase complex. Interacts with the SecYEG preprotein conducting channel. Has a central role in coupling the hydrolysis of ATP to the transfer of proteins into and across the cell membrane, serving both as a receptor for the preprotein-SecB complex and as an ATP-driven molecular motor driving the stepwise translocation of polypeptide chains across the membrane.</text>
</comment>
<dbReference type="InterPro" id="IPR014018">
    <property type="entry name" value="SecA_motor_DEAD"/>
</dbReference>
<gene>
    <name evidence="11" type="primary">secA</name>
    <name evidence="15" type="ORF">HZZ13_33200</name>
</gene>
<keyword evidence="3 11" id="KW-0963">Cytoplasm</keyword>
<dbReference type="PANTHER" id="PTHR30612">
    <property type="entry name" value="SECA INNER MEMBRANE COMPONENT OF SEC PROTEIN SECRETION SYSTEM"/>
    <property type="match status" value="1"/>
</dbReference>
<keyword evidence="8 11" id="KW-1278">Translocase</keyword>
<evidence type="ECO:0000259" key="14">
    <source>
        <dbReference type="PROSITE" id="PS51196"/>
    </source>
</evidence>
<feature type="domain" description="Helicase C-terminal" evidence="13">
    <location>
        <begin position="465"/>
        <end position="618"/>
    </location>
</feature>
<dbReference type="InterPro" id="IPR001650">
    <property type="entry name" value="Helicase_C-like"/>
</dbReference>
<dbReference type="Proteomes" id="UP000807370">
    <property type="component" value="Unassembled WGS sequence"/>
</dbReference>
<dbReference type="HAMAP" id="MF_01382">
    <property type="entry name" value="SecA"/>
    <property type="match status" value="1"/>
</dbReference>
<dbReference type="SUPFAM" id="SSF81767">
    <property type="entry name" value="Pre-protein crosslinking domain of SecA"/>
    <property type="match status" value="1"/>
</dbReference>
<keyword evidence="5 11" id="KW-0547">Nucleotide-binding</keyword>
<evidence type="ECO:0000256" key="1">
    <source>
        <dbReference type="ARBA" id="ARBA00022448"/>
    </source>
</evidence>
<keyword evidence="16" id="KW-1185">Reference proteome</keyword>
<keyword evidence="6 11" id="KW-0067">ATP-binding</keyword>
<comment type="caution">
    <text evidence="15">The sequence shown here is derived from an EMBL/GenBank/DDBJ whole genome shotgun (WGS) entry which is preliminary data.</text>
</comment>
<dbReference type="PROSITE" id="PS51194">
    <property type="entry name" value="HELICASE_CTER"/>
    <property type="match status" value="1"/>
</dbReference>
<keyword evidence="7 11" id="KW-0653">Protein transport</keyword>